<keyword evidence="2" id="KW-0813">Transport</keyword>
<dbReference type="SUPFAM" id="SSF53850">
    <property type="entry name" value="Periplasmic binding protein-like II"/>
    <property type="match status" value="1"/>
</dbReference>
<proteinExistence type="inferred from homology"/>
<feature type="chain" id="PRO_5047244247" description="Carbohydrate ABC transporter substrate-binding protein, CUT1 family" evidence="3">
    <location>
        <begin position="24"/>
        <end position="427"/>
    </location>
</feature>
<dbReference type="PROSITE" id="PS51257">
    <property type="entry name" value="PROKAR_LIPOPROTEIN"/>
    <property type="match status" value="1"/>
</dbReference>
<dbReference type="PANTHER" id="PTHR43649:SF29">
    <property type="entry name" value="OSMOPROTECTIVE COMPOUNDS-BINDING PROTEIN GGTB"/>
    <property type="match status" value="1"/>
</dbReference>
<reference evidence="5" key="1">
    <citation type="journal article" date="2019" name="Int. J. Syst. Evol. Microbiol.">
        <title>The Global Catalogue of Microorganisms (GCM) 10K type strain sequencing project: providing services to taxonomists for standard genome sequencing and annotation.</title>
        <authorList>
            <consortium name="The Broad Institute Genomics Platform"/>
            <consortium name="The Broad Institute Genome Sequencing Center for Infectious Disease"/>
            <person name="Wu L."/>
            <person name="Ma J."/>
        </authorList>
    </citation>
    <scope>NUCLEOTIDE SEQUENCE [LARGE SCALE GENOMIC DNA]</scope>
    <source>
        <strain evidence="5">CGMCC 1.12769</strain>
    </source>
</reference>
<dbReference type="InterPro" id="IPR050490">
    <property type="entry name" value="Bact_solute-bd_prot1"/>
</dbReference>
<dbReference type="EMBL" id="BMFT01000001">
    <property type="protein sequence ID" value="GGH29097.1"/>
    <property type="molecule type" value="Genomic_DNA"/>
</dbReference>
<keyword evidence="5" id="KW-1185">Reference proteome</keyword>
<name>A0ABQ1YLC9_9BACL</name>
<dbReference type="Pfam" id="PF13416">
    <property type="entry name" value="SBP_bac_8"/>
    <property type="match status" value="1"/>
</dbReference>
<comment type="similarity">
    <text evidence="1">Belongs to the bacterial solute-binding protein 1 family.</text>
</comment>
<evidence type="ECO:0000313" key="4">
    <source>
        <dbReference type="EMBL" id="GGH29097.1"/>
    </source>
</evidence>
<dbReference type="InterPro" id="IPR006059">
    <property type="entry name" value="SBP"/>
</dbReference>
<dbReference type="PANTHER" id="PTHR43649">
    <property type="entry name" value="ARABINOSE-BINDING PROTEIN-RELATED"/>
    <property type="match status" value="1"/>
</dbReference>
<organism evidence="4 5">
    <name type="scientific">Paenibacillus segetis</name>
    <dbReference type="NCBI Taxonomy" id="1325360"/>
    <lineage>
        <taxon>Bacteria</taxon>
        <taxon>Bacillati</taxon>
        <taxon>Bacillota</taxon>
        <taxon>Bacilli</taxon>
        <taxon>Bacillales</taxon>
        <taxon>Paenibacillaceae</taxon>
        <taxon>Paenibacillus</taxon>
    </lineage>
</organism>
<keyword evidence="3" id="KW-0732">Signal</keyword>
<dbReference type="Gene3D" id="3.40.190.10">
    <property type="entry name" value="Periplasmic binding protein-like II"/>
    <property type="match status" value="2"/>
</dbReference>
<evidence type="ECO:0000256" key="2">
    <source>
        <dbReference type="ARBA" id="ARBA00022448"/>
    </source>
</evidence>
<dbReference type="Proteomes" id="UP000659344">
    <property type="component" value="Unassembled WGS sequence"/>
</dbReference>
<evidence type="ECO:0008006" key="6">
    <source>
        <dbReference type="Google" id="ProtNLM"/>
    </source>
</evidence>
<dbReference type="RefSeq" id="WP_188540431.1">
    <property type="nucleotide sequence ID" value="NZ_BMFT01000001.1"/>
</dbReference>
<evidence type="ECO:0000313" key="5">
    <source>
        <dbReference type="Proteomes" id="UP000659344"/>
    </source>
</evidence>
<evidence type="ECO:0000256" key="1">
    <source>
        <dbReference type="ARBA" id="ARBA00008520"/>
    </source>
</evidence>
<feature type="signal peptide" evidence="3">
    <location>
        <begin position="1"/>
        <end position="23"/>
    </location>
</feature>
<accession>A0ABQ1YLC9</accession>
<sequence>MKLRAIALMITVLFAAVSLVSCSNSPTKEKIEITLMHGWGGSSPNHVNMRKIYKDFERANPDIKLTFDSSPDLAVVIDKANDKLAADKMPDIISTNGASQFLSNAIIRGKALNLKPYIDADEEFKRSIHPSIFKVWMTDNEIYTLPDALEIAGYWYNEDILQQAGVTEDSTSNSAVKLPLSWDEFWSACDKVKQWSLNRGQTIKPLMMENEQNMIFLGARIAGENINGTEFMSSSATNFNTDEFRRAIEDLRKANTYGDQPISRNDALQMFKDSEIAFFLSGVWDSDELNQSSNHDHINYAAFPAYDNKTVSYVSPSSGYVIGNTGDPQKIEACVRFLKYMLSDKVQKRLVVETKQAPSNPNVDYDWIKEAAPMLGMALGVANHADIQIRTLDSLSDEKAIDTLKNNLKRVINGSLSPSELSEMLSH</sequence>
<gene>
    <name evidence="4" type="ORF">GCM10008013_31490</name>
</gene>
<comment type="caution">
    <text evidence="4">The sequence shown here is derived from an EMBL/GenBank/DDBJ whole genome shotgun (WGS) entry which is preliminary data.</text>
</comment>
<protein>
    <recommendedName>
        <fullName evidence="6">Carbohydrate ABC transporter substrate-binding protein, CUT1 family</fullName>
    </recommendedName>
</protein>
<evidence type="ECO:0000256" key="3">
    <source>
        <dbReference type="SAM" id="SignalP"/>
    </source>
</evidence>